<keyword evidence="7" id="KW-1185">Reference proteome</keyword>
<evidence type="ECO:0000256" key="5">
    <source>
        <dbReference type="RuleBase" id="RU362118"/>
    </source>
</evidence>
<organism evidence="6 7">
    <name type="scientific">Leifsonia virtsii</name>
    <dbReference type="NCBI Taxonomy" id="3035915"/>
    <lineage>
        <taxon>Bacteria</taxon>
        <taxon>Bacillati</taxon>
        <taxon>Actinomycetota</taxon>
        <taxon>Actinomycetes</taxon>
        <taxon>Micrococcales</taxon>
        <taxon>Microbacteriaceae</taxon>
        <taxon>Leifsonia</taxon>
    </lineage>
</organism>
<keyword evidence="4 5" id="KW-0663">Pyridoxal phosphate</keyword>
<evidence type="ECO:0000256" key="2">
    <source>
        <dbReference type="ARBA" id="ARBA00009077"/>
    </source>
</evidence>
<dbReference type="PANTHER" id="PTHR43797">
    <property type="entry name" value="HOMOCYSTEINE/CYSTEINE SYNTHASE"/>
    <property type="match status" value="1"/>
</dbReference>
<evidence type="ECO:0000256" key="4">
    <source>
        <dbReference type="ARBA" id="ARBA00022898"/>
    </source>
</evidence>
<comment type="cofactor">
    <cofactor evidence="1 5">
        <name>pyridoxal 5'-phosphate</name>
        <dbReference type="ChEBI" id="CHEBI:597326"/>
    </cofactor>
</comment>
<gene>
    <name evidence="6" type="ORF">P5G59_16790</name>
</gene>
<dbReference type="InterPro" id="IPR015422">
    <property type="entry name" value="PyrdxlP-dep_Trfase_small"/>
</dbReference>
<dbReference type="Proteomes" id="UP001174210">
    <property type="component" value="Unassembled WGS sequence"/>
</dbReference>
<evidence type="ECO:0000313" key="7">
    <source>
        <dbReference type="Proteomes" id="UP001174210"/>
    </source>
</evidence>
<protein>
    <submittedName>
        <fullName evidence="6">PLP-dependent transferase</fullName>
    </submittedName>
</protein>
<feature type="non-terminal residue" evidence="6">
    <location>
        <position position="1"/>
    </location>
</feature>
<evidence type="ECO:0000313" key="6">
    <source>
        <dbReference type="EMBL" id="MDN4598813.1"/>
    </source>
</evidence>
<comment type="caution">
    <text evidence="6">The sequence shown here is derived from an EMBL/GenBank/DDBJ whole genome shotgun (WGS) entry which is preliminary data.</text>
</comment>
<accession>A0ABT8J1Q2</accession>
<dbReference type="InterPro" id="IPR015424">
    <property type="entry name" value="PyrdxlP-dep_Trfase"/>
</dbReference>
<evidence type="ECO:0000256" key="1">
    <source>
        <dbReference type="ARBA" id="ARBA00001933"/>
    </source>
</evidence>
<dbReference type="SUPFAM" id="SSF53383">
    <property type="entry name" value="PLP-dependent transferases"/>
    <property type="match status" value="1"/>
</dbReference>
<sequence length="166" mass="17385">SPQAPHRDRQTPAHQPNLKQPAWALQLEAQPEVVSVDYAGLPSHPSHGLAQRYLPRGQGAVLGFTLGGGTAAAERFYDAVQLFSRMTHIGDVRSLILHPASTTHAHLPGDVRERTGIGAGLLRLSIGLEDADDLIEDLALGLAAVAEAEVTIADADAAVVVAAAGR</sequence>
<dbReference type="EMBL" id="JAROCB010000005">
    <property type="protein sequence ID" value="MDN4598813.1"/>
    <property type="molecule type" value="Genomic_DNA"/>
</dbReference>
<dbReference type="InterPro" id="IPR000277">
    <property type="entry name" value="Cys/Met-Metab_PyrdxlP-dep_enz"/>
</dbReference>
<name>A0ABT8J1Q2_9MICO</name>
<reference evidence="6" key="1">
    <citation type="submission" date="2023-03" db="EMBL/GenBank/DDBJ databases">
        <title>MT1 and MT2 Draft Genomes of Novel Species.</title>
        <authorList>
            <person name="Venkateswaran K."/>
        </authorList>
    </citation>
    <scope>NUCLEOTIDE SEQUENCE</scope>
    <source>
        <strain evidence="6">F6_8S_P_1A</strain>
    </source>
</reference>
<evidence type="ECO:0000256" key="3">
    <source>
        <dbReference type="ARBA" id="ARBA00022679"/>
    </source>
</evidence>
<dbReference type="PANTHER" id="PTHR43797:SF2">
    <property type="entry name" value="HOMOCYSTEINE_CYSTEINE SYNTHASE"/>
    <property type="match status" value="1"/>
</dbReference>
<keyword evidence="3 6" id="KW-0808">Transferase</keyword>
<dbReference type="Pfam" id="PF01053">
    <property type="entry name" value="Cys_Met_Meta_PP"/>
    <property type="match status" value="1"/>
</dbReference>
<proteinExistence type="inferred from homology"/>
<dbReference type="GO" id="GO:0016740">
    <property type="term" value="F:transferase activity"/>
    <property type="evidence" value="ECO:0007669"/>
    <property type="project" value="UniProtKB-KW"/>
</dbReference>
<dbReference type="Gene3D" id="3.90.1150.10">
    <property type="entry name" value="Aspartate Aminotransferase, domain 1"/>
    <property type="match status" value="1"/>
</dbReference>
<dbReference type="RefSeq" id="WP_301220163.1">
    <property type="nucleotide sequence ID" value="NZ_JAROCB010000005.1"/>
</dbReference>
<comment type="similarity">
    <text evidence="2 5">Belongs to the trans-sulfuration enzymes family.</text>
</comment>
<dbReference type="InterPro" id="IPR006235">
    <property type="entry name" value="OAc-hSer/O-AcSer_sulfhydrylase"/>
</dbReference>